<evidence type="ECO:0000256" key="1">
    <source>
        <dbReference type="ARBA" id="ARBA00004496"/>
    </source>
</evidence>
<name>A0A7S3QWI4_DUNTE</name>
<evidence type="ECO:0000256" key="2">
    <source>
        <dbReference type="ARBA" id="ARBA00022490"/>
    </source>
</evidence>
<dbReference type="InterPro" id="IPR035897">
    <property type="entry name" value="Toll_tir_struct_dom_sf"/>
</dbReference>
<evidence type="ECO:0000256" key="5">
    <source>
        <dbReference type="SAM" id="MobiDB-lite"/>
    </source>
</evidence>
<feature type="region of interest" description="Disordered" evidence="5">
    <location>
        <begin position="847"/>
        <end position="867"/>
    </location>
</feature>
<organism evidence="7">
    <name type="scientific">Dunaliella tertiolecta</name>
    <name type="common">Green alga</name>
    <dbReference type="NCBI Taxonomy" id="3047"/>
    <lineage>
        <taxon>Eukaryota</taxon>
        <taxon>Viridiplantae</taxon>
        <taxon>Chlorophyta</taxon>
        <taxon>core chlorophytes</taxon>
        <taxon>Chlorophyceae</taxon>
        <taxon>CS clade</taxon>
        <taxon>Chlamydomonadales</taxon>
        <taxon>Dunaliellaceae</taxon>
        <taxon>Dunaliella</taxon>
    </lineage>
</organism>
<dbReference type="SUPFAM" id="SSF48371">
    <property type="entry name" value="ARM repeat"/>
    <property type="match status" value="1"/>
</dbReference>
<feature type="domain" description="TIR" evidence="6">
    <location>
        <begin position="438"/>
        <end position="584"/>
    </location>
</feature>
<dbReference type="PROSITE" id="PS50104">
    <property type="entry name" value="TIR"/>
    <property type="match status" value="1"/>
</dbReference>
<dbReference type="Pfam" id="PF13676">
    <property type="entry name" value="TIR_2"/>
    <property type="match status" value="1"/>
</dbReference>
<dbReference type="PANTHER" id="PTHR22998:SF1">
    <property type="entry name" value="NAD(+) HYDROLASE SARM1"/>
    <property type="match status" value="1"/>
</dbReference>
<dbReference type="InterPro" id="IPR039184">
    <property type="entry name" value="SARM1"/>
</dbReference>
<proteinExistence type="predicted"/>
<dbReference type="AlphaFoldDB" id="A0A7S3QWI4"/>
<dbReference type="GO" id="GO:0005737">
    <property type="term" value="C:cytoplasm"/>
    <property type="evidence" value="ECO:0007669"/>
    <property type="project" value="UniProtKB-SubCell"/>
</dbReference>
<dbReference type="Gene3D" id="1.25.10.10">
    <property type="entry name" value="Leucine-rich Repeat Variant"/>
    <property type="match status" value="2"/>
</dbReference>
<protein>
    <recommendedName>
        <fullName evidence="6">TIR domain-containing protein</fullName>
    </recommendedName>
</protein>
<feature type="region of interest" description="Disordered" evidence="5">
    <location>
        <begin position="944"/>
        <end position="985"/>
    </location>
</feature>
<dbReference type="GO" id="GO:0003953">
    <property type="term" value="F:NAD+ nucleosidase activity"/>
    <property type="evidence" value="ECO:0007669"/>
    <property type="project" value="InterPro"/>
</dbReference>
<accession>A0A7S3QWI4</accession>
<feature type="region of interest" description="Disordered" evidence="5">
    <location>
        <begin position="886"/>
        <end position="911"/>
    </location>
</feature>
<dbReference type="SMART" id="SM00255">
    <property type="entry name" value="TIR"/>
    <property type="match status" value="1"/>
</dbReference>
<dbReference type="InterPro" id="IPR000157">
    <property type="entry name" value="TIR_dom"/>
</dbReference>
<keyword evidence="3" id="KW-0677">Repeat</keyword>
<dbReference type="PROSITE" id="PS50176">
    <property type="entry name" value="ARM_REPEAT"/>
    <property type="match status" value="1"/>
</dbReference>
<dbReference type="PANTHER" id="PTHR22998">
    <property type="entry name" value="SARM1"/>
    <property type="match status" value="1"/>
</dbReference>
<gene>
    <name evidence="7" type="ORF">DTER00134_LOCUS10462</name>
</gene>
<feature type="repeat" description="ARM" evidence="4">
    <location>
        <begin position="346"/>
        <end position="390"/>
    </location>
</feature>
<evidence type="ECO:0000256" key="3">
    <source>
        <dbReference type="ARBA" id="ARBA00022737"/>
    </source>
</evidence>
<dbReference type="Gene3D" id="3.40.50.10140">
    <property type="entry name" value="Toll/interleukin-1 receptor homology (TIR) domain"/>
    <property type="match status" value="1"/>
</dbReference>
<dbReference type="GO" id="GO:0048678">
    <property type="term" value="P:response to axon injury"/>
    <property type="evidence" value="ECO:0007669"/>
    <property type="project" value="InterPro"/>
</dbReference>
<dbReference type="InterPro" id="IPR000225">
    <property type="entry name" value="Armadillo"/>
</dbReference>
<dbReference type="SUPFAM" id="SSF52200">
    <property type="entry name" value="Toll/Interleukin receptor TIR domain"/>
    <property type="match status" value="1"/>
</dbReference>
<evidence type="ECO:0000259" key="6">
    <source>
        <dbReference type="PROSITE" id="PS50104"/>
    </source>
</evidence>
<evidence type="ECO:0000313" key="7">
    <source>
        <dbReference type="EMBL" id="CAE0495389.1"/>
    </source>
</evidence>
<dbReference type="GO" id="GO:0034128">
    <property type="term" value="P:negative regulation of MyD88-independent toll-like receptor signaling pathway"/>
    <property type="evidence" value="ECO:0007669"/>
    <property type="project" value="InterPro"/>
</dbReference>
<dbReference type="EMBL" id="HBIP01017754">
    <property type="protein sequence ID" value="CAE0495389.1"/>
    <property type="molecule type" value="Transcribed_RNA"/>
</dbReference>
<feature type="compositionally biased region" description="Polar residues" evidence="5">
    <location>
        <begin position="886"/>
        <end position="899"/>
    </location>
</feature>
<comment type="subcellular location">
    <subcellularLocation>
        <location evidence="1">Cytoplasm</location>
    </subcellularLocation>
</comment>
<keyword evidence="2" id="KW-0963">Cytoplasm</keyword>
<sequence length="985" mass="106218">MDPKVLQATAFEGSLETLQQEEIDDQRLVALQALQKQAEDDDTKLPKDFCTHLRLKGYCSPLLALCISPCRPARRAALVVMRAGARVDMQLNAQLLKEGVVSKLLPLVKNRFHTIKVRANQPPQPPIEAMDLEDLHNMGHVFRILGRVTLPEVPSANLTQSVEALFKHGYFALAAAVLDNQACDLFLLESALGLIGTVSLWKAWRGRIADVGIIPRLVELAGSSQLGAVYVLCNLSRSDSLQLVLRDAKLLEAMQLFAETAKDDSADLAKALIAVANVYGSDKQDSTVGKLLSSYDVSLPVVCILDAVLHGDRSWNDTLFTLDEAAHAARALSSTPWLAQRMHKAGAVDMLVELLQEQGGDDDAIMHACQAMLNLTSNLPHLHASLIKAGVPDAVRLHVEHTDARVVDAARGVLLQLNMLGDSVAQEALESGERDNQQEYDVFLSHKRSDAADFARALYNLLVLRGIRTFLDYEYEEELQLDGGLAQIVSHCRNFIFVLTDNVLQSDWCKQELQSAADHGKNIILVVKEGSRWPDVEGSKSSPFPGAHLLTGFSPKLRSVLMRKAIHHSDEYYQTFVEKLLKRLTPSLSAARSSLPPPVVPPLDVKPRSVSLPNIGPLEHEVGHDSFQAAPARHSFPTATTQYPGLPPALVPAPAAASIPALPPLAPPVPPASRPLLPLQHNPFPGSWGTGAEASCPAPTPSISAAPSPSWLELLSLSQQTHIASLQRELLAMQAEVHHLRAELQRQQEGSQPLHNRVPLGYCCCSAKGCNTVMNEDALQHAVWMLQAQSAAFPLPCHFVPTALANQPHRSPLAPAAAAAVPGWATAGMAHAPPGGELHNISLPRLHGRHHVHPNGMPGASQMGTLEGRGHLHHQNAVLRHSSQVGAPLEGSTSSQQAAAGNVACNSDDGDAGVEHWIEKQAGATMSPLAQAPARGERVDGIRENQTGASESKSDSQLPRWLQGTALPPVKLGLQSKGCGPRGRL</sequence>
<evidence type="ECO:0000256" key="4">
    <source>
        <dbReference type="PROSITE-ProRule" id="PRU00259"/>
    </source>
</evidence>
<dbReference type="GO" id="GO:0035591">
    <property type="term" value="F:signaling adaptor activity"/>
    <property type="evidence" value="ECO:0007669"/>
    <property type="project" value="InterPro"/>
</dbReference>
<reference evidence="7" key="1">
    <citation type="submission" date="2021-01" db="EMBL/GenBank/DDBJ databases">
        <authorList>
            <person name="Corre E."/>
            <person name="Pelletier E."/>
            <person name="Niang G."/>
            <person name="Scheremetjew M."/>
            <person name="Finn R."/>
            <person name="Kale V."/>
            <person name="Holt S."/>
            <person name="Cochrane G."/>
            <person name="Meng A."/>
            <person name="Brown T."/>
            <person name="Cohen L."/>
        </authorList>
    </citation>
    <scope>NUCLEOTIDE SEQUENCE</scope>
    <source>
        <strain evidence="7">CCMP1320</strain>
    </source>
</reference>
<dbReference type="InterPro" id="IPR011989">
    <property type="entry name" value="ARM-like"/>
</dbReference>
<dbReference type="InterPro" id="IPR016024">
    <property type="entry name" value="ARM-type_fold"/>
</dbReference>
<feature type="compositionally biased region" description="Polar residues" evidence="5">
    <location>
        <begin position="944"/>
        <end position="957"/>
    </location>
</feature>
<dbReference type="GO" id="GO:0007165">
    <property type="term" value="P:signal transduction"/>
    <property type="evidence" value="ECO:0007669"/>
    <property type="project" value="InterPro"/>
</dbReference>